<reference evidence="2 3" key="1">
    <citation type="journal article" date="2018" name="MBio">
        <title>Comparative Genomics Reveals the Core Gene Toolbox for the Fungus-Insect Symbiosis.</title>
        <authorList>
            <person name="Wang Y."/>
            <person name="Stata M."/>
            <person name="Wang W."/>
            <person name="Stajich J.E."/>
            <person name="White M.M."/>
            <person name="Moncalvo J.M."/>
        </authorList>
    </citation>
    <scope>NUCLEOTIDE SEQUENCE [LARGE SCALE GENOMIC DNA]</scope>
    <source>
        <strain evidence="2 3">AUS-126-30</strain>
    </source>
</reference>
<dbReference type="Gene3D" id="1.20.1050.10">
    <property type="match status" value="1"/>
</dbReference>
<feature type="signal peptide" evidence="1">
    <location>
        <begin position="1"/>
        <end position="18"/>
    </location>
</feature>
<dbReference type="Proteomes" id="UP000245591">
    <property type="component" value="Unassembled WGS sequence"/>
</dbReference>
<evidence type="ECO:0000313" key="2">
    <source>
        <dbReference type="EMBL" id="PVZ97868.1"/>
    </source>
</evidence>
<sequence length="149" mass="17485">MLWFVLLFVKCILGLLVSELIVPQFLLDCEFEDIFCPDEVKTDLKRIYKLQKPRRKQFLQTRNSVTLSESAQGNVNDEGFLFGEYGIVDAFFTSTVFRIVNYSLPCENEFAKKYIEATKNHSLVKEWIKLAVEENSYYEQNEEPKFQTS</sequence>
<evidence type="ECO:0008006" key="4">
    <source>
        <dbReference type="Google" id="ProtNLM"/>
    </source>
</evidence>
<evidence type="ECO:0000313" key="3">
    <source>
        <dbReference type="Proteomes" id="UP000245591"/>
    </source>
</evidence>
<feature type="chain" id="PRO_5015736891" description="GST C-terminal domain-containing protein" evidence="1">
    <location>
        <begin position="19"/>
        <end position="149"/>
    </location>
</feature>
<keyword evidence="3" id="KW-1185">Reference proteome</keyword>
<name>A0A2U1IYI4_SMIAN</name>
<organism evidence="2 3">
    <name type="scientific">Smittium angustum</name>
    <dbReference type="NCBI Taxonomy" id="133377"/>
    <lineage>
        <taxon>Eukaryota</taxon>
        <taxon>Fungi</taxon>
        <taxon>Fungi incertae sedis</taxon>
        <taxon>Zoopagomycota</taxon>
        <taxon>Kickxellomycotina</taxon>
        <taxon>Harpellomycetes</taxon>
        <taxon>Harpellales</taxon>
        <taxon>Legeriomycetaceae</taxon>
        <taxon>Smittium</taxon>
    </lineage>
</organism>
<evidence type="ECO:0000256" key="1">
    <source>
        <dbReference type="SAM" id="SignalP"/>
    </source>
</evidence>
<gene>
    <name evidence="2" type="ORF">BB558_006163</name>
</gene>
<dbReference type="AlphaFoldDB" id="A0A2U1IYI4"/>
<comment type="caution">
    <text evidence="2">The sequence shown here is derived from an EMBL/GenBank/DDBJ whole genome shotgun (WGS) entry which is preliminary data.</text>
</comment>
<keyword evidence="1" id="KW-0732">Signal</keyword>
<protein>
    <recommendedName>
        <fullName evidence="4">GST C-terminal domain-containing protein</fullName>
    </recommendedName>
</protein>
<proteinExistence type="predicted"/>
<dbReference type="EMBL" id="MBFU01000705">
    <property type="protein sequence ID" value="PVZ97868.1"/>
    <property type="molecule type" value="Genomic_DNA"/>
</dbReference>
<accession>A0A2U1IYI4</accession>